<dbReference type="InterPro" id="IPR024529">
    <property type="entry name" value="ECF_trnsprt_substrate-spec"/>
</dbReference>
<evidence type="ECO:0000256" key="8">
    <source>
        <dbReference type="PIRNR" id="PIRNR037778"/>
    </source>
</evidence>
<dbReference type="OrthoDB" id="9809216at2"/>
<feature type="transmembrane region" description="Helical" evidence="9">
    <location>
        <begin position="153"/>
        <end position="177"/>
    </location>
</feature>
<organism evidence="10 11">
    <name type="scientific">Planomicrobium soli</name>
    <dbReference type="NCBI Taxonomy" id="1176648"/>
    <lineage>
        <taxon>Bacteria</taxon>
        <taxon>Bacillati</taxon>
        <taxon>Bacillota</taxon>
        <taxon>Bacilli</taxon>
        <taxon>Bacillales</taxon>
        <taxon>Caryophanaceae</taxon>
        <taxon>Planomicrobium</taxon>
    </lineage>
</organism>
<dbReference type="GO" id="GO:0032217">
    <property type="term" value="F:riboflavin transmembrane transporter activity"/>
    <property type="evidence" value="ECO:0007669"/>
    <property type="project" value="UniProtKB-UniRule"/>
</dbReference>
<dbReference type="EMBL" id="PYAT01000001">
    <property type="protein sequence ID" value="PSL42000.1"/>
    <property type="molecule type" value="Genomic_DNA"/>
</dbReference>
<dbReference type="PANTHER" id="PTHR38438:SF1">
    <property type="entry name" value="RIBOFLAVIN TRANSPORTER RIBU"/>
    <property type="match status" value="1"/>
</dbReference>
<dbReference type="AlphaFoldDB" id="A0A2P8H733"/>
<proteinExistence type="inferred from homology"/>
<feature type="transmembrane region" description="Helical" evidence="9">
    <location>
        <begin position="12"/>
        <end position="36"/>
    </location>
</feature>
<keyword evidence="4 8" id="KW-1003">Cell membrane</keyword>
<dbReference type="RefSeq" id="WP_106531799.1">
    <property type="nucleotide sequence ID" value="NZ_PYAT01000001.1"/>
</dbReference>
<dbReference type="PIRSF" id="PIRSF037778">
    <property type="entry name" value="UCP037778_transp_RibU"/>
    <property type="match status" value="1"/>
</dbReference>
<accession>A0A2P8H733</accession>
<evidence type="ECO:0000313" key="10">
    <source>
        <dbReference type="EMBL" id="PSL42000.1"/>
    </source>
</evidence>
<keyword evidence="3 8" id="KW-0813">Transport</keyword>
<dbReference type="PANTHER" id="PTHR38438">
    <property type="entry name" value="RIBOFLAVIN TRANSPORTER RIBU"/>
    <property type="match status" value="1"/>
</dbReference>
<dbReference type="InterPro" id="IPR025720">
    <property type="entry name" value="RibU"/>
</dbReference>
<feature type="transmembrane region" description="Helical" evidence="9">
    <location>
        <begin position="43"/>
        <end position="63"/>
    </location>
</feature>
<reference evidence="10 11" key="1">
    <citation type="submission" date="2018-03" db="EMBL/GenBank/DDBJ databases">
        <title>Genomic Encyclopedia of Type Strains, Phase III (KMG-III): the genomes of soil and plant-associated and newly described type strains.</title>
        <authorList>
            <person name="Whitman W."/>
        </authorList>
    </citation>
    <scope>NUCLEOTIDE SEQUENCE [LARGE SCALE GENOMIC DNA]</scope>
    <source>
        <strain evidence="10 11">CGMCC 1.12259</strain>
    </source>
</reference>
<comment type="similarity">
    <text evidence="2 8">Belongs to the prokaryotic riboflavin transporter (P-RFT) (TC 2.A.87) family.</text>
</comment>
<evidence type="ECO:0000256" key="3">
    <source>
        <dbReference type="ARBA" id="ARBA00022448"/>
    </source>
</evidence>
<comment type="caution">
    <text evidence="10">The sequence shown here is derived from an EMBL/GenBank/DDBJ whole genome shotgun (WGS) entry which is preliminary data.</text>
</comment>
<protein>
    <recommendedName>
        <fullName evidence="8">Riboflavin transporter</fullName>
    </recommendedName>
</protein>
<feature type="transmembrane region" description="Helical" evidence="9">
    <location>
        <begin position="109"/>
        <end position="133"/>
    </location>
</feature>
<dbReference type="Gene3D" id="1.10.1760.20">
    <property type="match status" value="1"/>
</dbReference>
<evidence type="ECO:0000256" key="4">
    <source>
        <dbReference type="ARBA" id="ARBA00022475"/>
    </source>
</evidence>
<dbReference type="Proteomes" id="UP000242682">
    <property type="component" value="Unassembled WGS sequence"/>
</dbReference>
<evidence type="ECO:0000256" key="7">
    <source>
        <dbReference type="ARBA" id="ARBA00023136"/>
    </source>
</evidence>
<keyword evidence="6 9" id="KW-1133">Transmembrane helix</keyword>
<keyword evidence="11" id="KW-1185">Reference proteome</keyword>
<name>A0A2P8H733_9BACL</name>
<evidence type="ECO:0000256" key="5">
    <source>
        <dbReference type="ARBA" id="ARBA00022692"/>
    </source>
</evidence>
<evidence type="ECO:0000256" key="9">
    <source>
        <dbReference type="SAM" id="Phobius"/>
    </source>
</evidence>
<gene>
    <name evidence="10" type="ORF">B0H99_101247</name>
</gene>
<feature type="transmembrane region" description="Helical" evidence="9">
    <location>
        <begin position="83"/>
        <end position="100"/>
    </location>
</feature>
<dbReference type="Pfam" id="PF12822">
    <property type="entry name" value="ECF_trnsprt"/>
    <property type="match status" value="1"/>
</dbReference>
<evidence type="ECO:0000256" key="6">
    <source>
        <dbReference type="ARBA" id="ARBA00022989"/>
    </source>
</evidence>
<evidence type="ECO:0000256" key="1">
    <source>
        <dbReference type="ARBA" id="ARBA00004651"/>
    </source>
</evidence>
<keyword evidence="7 8" id="KW-0472">Membrane</keyword>
<sequence>MKNKKLQSMVAIGMLSSISFILMLFNFPLPALPAFLKVDFSDVPALIAAITMGPVAGILVAFFKNVLDWLFSGSQTGVPVGHMANFATSILFITPVYLIYRKMSNKKGILFGLAAGTFSMAVGMSVLNYFVFLPMYSYFLNFPAETGNALFKSIILGILPFNLIKGLLLTSVVLLMFSNLQSWIDKQRAYYQ</sequence>
<keyword evidence="5 9" id="KW-0812">Transmembrane</keyword>
<evidence type="ECO:0000256" key="2">
    <source>
        <dbReference type="ARBA" id="ARBA00005540"/>
    </source>
</evidence>
<comment type="subcellular location">
    <subcellularLocation>
        <location evidence="1">Cell membrane</location>
        <topology evidence="1">Multi-pass membrane protein</topology>
    </subcellularLocation>
</comment>
<dbReference type="GO" id="GO:0005886">
    <property type="term" value="C:plasma membrane"/>
    <property type="evidence" value="ECO:0007669"/>
    <property type="project" value="UniProtKB-SubCell"/>
</dbReference>
<evidence type="ECO:0000313" key="11">
    <source>
        <dbReference type="Proteomes" id="UP000242682"/>
    </source>
</evidence>
<comment type="function">
    <text evidence="8">Probably a riboflavin-binding protein that interacts with the energy-coupling factor (ECF) ABC-transporter complex.</text>
</comment>